<evidence type="ECO:0000256" key="4">
    <source>
        <dbReference type="ARBA" id="ARBA00022475"/>
    </source>
</evidence>
<evidence type="ECO:0000256" key="3">
    <source>
        <dbReference type="ARBA" id="ARBA00022448"/>
    </source>
</evidence>
<dbReference type="EMBL" id="WLZY01000002">
    <property type="protein sequence ID" value="NDL56862.1"/>
    <property type="molecule type" value="Genomic_DNA"/>
</dbReference>
<gene>
    <name evidence="9" type="ORF">F7O44_07230</name>
</gene>
<keyword evidence="5 8" id="KW-0812">Transmembrane</keyword>
<evidence type="ECO:0000256" key="8">
    <source>
        <dbReference type="SAM" id="Phobius"/>
    </source>
</evidence>
<dbReference type="CDD" id="cd06550">
    <property type="entry name" value="TM_ABC_iron-siderophores_like"/>
    <property type="match status" value="1"/>
</dbReference>
<comment type="subcellular location">
    <subcellularLocation>
        <location evidence="1">Cell membrane</location>
        <topology evidence="1">Multi-pass membrane protein</topology>
    </subcellularLocation>
</comment>
<sequence length="357" mass="36873">MRRPTTTNDGARRRVTIRSGSPAFSRRIDVRVATVLGVSTVLVVVLGAYSMSLGAVPVPLPEIAKTLVGQGSGQYDLVVLELRLPRVAVAILAGAALGLSGALFQSFARNPLVAPDIIGVNAGAGLVAVAILTVYTGHRAMIPAGAFAGAIAAAAVVYFAARTGHLSPYRLVLIGIGVDVFCRAGISYFLVQGESANAQAAVRWMVGSLSDVDRSSMWFLLVAVAVLAPAAMALRRPMEVMTLGDDSARSLGTRTELARAGVLLTGVLLAASAVAVCGPVAFVAFIAPHLARRIAKAPGTAVFPVAAAVGAVILLSADHVALHVVPVSLPVGVITPLIGGPYFLYLLRRASRREEFG</sequence>
<dbReference type="GO" id="GO:0022857">
    <property type="term" value="F:transmembrane transporter activity"/>
    <property type="evidence" value="ECO:0007669"/>
    <property type="project" value="InterPro"/>
</dbReference>
<evidence type="ECO:0000256" key="7">
    <source>
        <dbReference type="ARBA" id="ARBA00023136"/>
    </source>
</evidence>
<evidence type="ECO:0000313" key="10">
    <source>
        <dbReference type="Proteomes" id="UP000460435"/>
    </source>
</evidence>
<dbReference type="PANTHER" id="PTHR30472">
    <property type="entry name" value="FERRIC ENTEROBACTIN TRANSPORT SYSTEM PERMEASE PROTEIN"/>
    <property type="match status" value="1"/>
</dbReference>
<dbReference type="InterPro" id="IPR000522">
    <property type="entry name" value="ABC_transptr_permease_BtuC"/>
</dbReference>
<name>A0A7K3M1T5_9ACTN</name>
<dbReference type="Pfam" id="PF01032">
    <property type="entry name" value="FecCD"/>
    <property type="match status" value="1"/>
</dbReference>
<feature type="transmembrane region" description="Helical" evidence="8">
    <location>
        <begin position="87"/>
        <end position="105"/>
    </location>
</feature>
<dbReference type="SUPFAM" id="SSF81345">
    <property type="entry name" value="ABC transporter involved in vitamin B12 uptake, BtuC"/>
    <property type="match status" value="1"/>
</dbReference>
<evidence type="ECO:0000256" key="6">
    <source>
        <dbReference type="ARBA" id="ARBA00022989"/>
    </source>
</evidence>
<keyword evidence="7 8" id="KW-0472">Membrane</keyword>
<evidence type="ECO:0000256" key="5">
    <source>
        <dbReference type="ARBA" id="ARBA00022692"/>
    </source>
</evidence>
<protein>
    <submittedName>
        <fullName evidence="9">Iron chelate uptake ABC transporter family permease subunit</fullName>
    </submittedName>
</protein>
<proteinExistence type="inferred from homology"/>
<accession>A0A7K3M1T5</accession>
<keyword evidence="4" id="KW-1003">Cell membrane</keyword>
<feature type="transmembrane region" description="Helical" evidence="8">
    <location>
        <begin position="141"/>
        <end position="161"/>
    </location>
</feature>
<dbReference type="FunFam" id="1.10.3470.10:FF:000001">
    <property type="entry name" value="Vitamin B12 ABC transporter permease BtuC"/>
    <property type="match status" value="1"/>
</dbReference>
<dbReference type="RefSeq" id="WP_162449564.1">
    <property type="nucleotide sequence ID" value="NZ_WLZY01000002.1"/>
</dbReference>
<feature type="transmembrane region" description="Helical" evidence="8">
    <location>
        <begin position="299"/>
        <end position="317"/>
    </location>
</feature>
<dbReference type="Proteomes" id="UP000460435">
    <property type="component" value="Unassembled WGS sequence"/>
</dbReference>
<evidence type="ECO:0000256" key="2">
    <source>
        <dbReference type="ARBA" id="ARBA00007935"/>
    </source>
</evidence>
<reference evidence="9 10" key="1">
    <citation type="submission" date="2019-11" db="EMBL/GenBank/DDBJ databases">
        <authorList>
            <person name="Li X.-J."/>
            <person name="Feng X.-M."/>
        </authorList>
    </citation>
    <scope>NUCLEOTIDE SEQUENCE [LARGE SCALE GENOMIC DNA]</scope>
    <source>
        <strain evidence="9 10">XMNu-373</strain>
    </source>
</reference>
<dbReference type="InterPro" id="IPR037294">
    <property type="entry name" value="ABC_BtuC-like"/>
</dbReference>
<dbReference type="AlphaFoldDB" id="A0A7K3M1T5"/>
<comment type="caution">
    <text evidence="9">The sequence shown here is derived from an EMBL/GenBank/DDBJ whole genome shotgun (WGS) entry which is preliminary data.</text>
</comment>
<dbReference type="GO" id="GO:0033214">
    <property type="term" value="P:siderophore-iron import into cell"/>
    <property type="evidence" value="ECO:0007669"/>
    <property type="project" value="TreeGrafter"/>
</dbReference>
<keyword evidence="6 8" id="KW-1133">Transmembrane helix</keyword>
<feature type="transmembrane region" description="Helical" evidence="8">
    <location>
        <begin position="117"/>
        <end position="135"/>
    </location>
</feature>
<dbReference type="Gene3D" id="1.10.3470.10">
    <property type="entry name" value="ABC transporter involved in vitamin B12 uptake, BtuC"/>
    <property type="match status" value="1"/>
</dbReference>
<feature type="transmembrane region" description="Helical" evidence="8">
    <location>
        <begin position="329"/>
        <end position="347"/>
    </location>
</feature>
<feature type="transmembrane region" description="Helical" evidence="8">
    <location>
        <begin position="28"/>
        <end position="51"/>
    </location>
</feature>
<keyword evidence="3" id="KW-0813">Transport</keyword>
<organism evidence="9 10">
    <name type="scientific">Phytoactinopolyspora mesophila</name>
    <dbReference type="NCBI Taxonomy" id="2650750"/>
    <lineage>
        <taxon>Bacteria</taxon>
        <taxon>Bacillati</taxon>
        <taxon>Actinomycetota</taxon>
        <taxon>Actinomycetes</taxon>
        <taxon>Jiangellales</taxon>
        <taxon>Jiangellaceae</taxon>
        <taxon>Phytoactinopolyspora</taxon>
    </lineage>
</organism>
<keyword evidence="10" id="KW-1185">Reference proteome</keyword>
<feature type="transmembrane region" description="Helical" evidence="8">
    <location>
        <begin position="217"/>
        <end position="234"/>
    </location>
</feature>
<dbReference type="PANTHER" id="PTHR30472:SF24">
    <property type="entry name" value="FERRIC ENTEROBACTIN TRANSPORT SYSTEM PERMEASE PROTEIN FEPG"/>
    <property type="match status" value="1"/>
</dbReference>
<comment type="similarity">
    <text evidence="2">Belongs to the binding-protein-dependent transport system permease family. FecCD subfamily.</text>
</comment>
<feature type="transmembrane region" description="Helical" evidence="8">
    <location>
        <begin position="260"/>
        <end position="287"/>
    </location>
</feature>
<evidence type="ECO:0000256" key="1">
    <source>
        <dbReference type="ARBA" id="ARBA00004651"/>
    </source>
</evidence>
<dbReference type="GO" id="GO:0005886">
    <property type="term" value="C:plasma membrane"/>
    <property type="evidence" value="ECO:0007669"/>
    <property type="project" value="UniProtKB-SubCell"/>
</dbReference>
<evidence type="ECO:0000313" key="9">
    <source>
        <dbReference type="EMBL" id="NDL56862.1"/>
    </source>
</evidence>